<dbReference type="GO" id="GO:0000981">
    <property type="term" value="F:DNA-binding transcription factor activity, RNA polymerase II-specific"/>
    <property type="evidence" value="ECO:0007669"/>
    <property type="project" value="TreeGrafter"/>
</dbReference>
<dbReference type="GO" id="GO:0046983">
    <property type="term" value="F:protein dimerization activity"/>
    <property type="evidence" value="ECO:0007669"/>
    <property type="project" value="InterPro"/>
</dbReference>
<evidence type="ECO:0000256" key="2">
    <source>
        <dbReference type="ARBA" id="ARBA00023015"/>
    </source>
</evidence>
<dbReference type="InterPro" id="IPR002100">
    <property type="entry name" value="TF_MADSbox"/>
</dbReference>
<evidence type="ECO:0000256" key="6">
    <source>
        <dbReference type="SAM" id="MobiDB-lite"/>
    </source>
</evidence>
<dbReference type="GO" id="GO:0005634">
    <property type="term" value="C:nucleus"/>
    <property type="evidence" value="ECO:0007669"/>
    <property type="project" value="UniProtKB-SubCell"/>
</dbReference>
<evidence type="ECO:0000313" key="8">
    <source>
        <dbReference type="EMBL" id="KAG8075671.1"/>
    </source>
</evidence>
<reference evidence="8" key="2">
    <citation type="submission" date="2021-02" db="EMBL/GenBank/DDBJ databases">
        <authorList>
            <person name="Kimball J.A."/>
            <person name="Haas M.W."/>
            <person name="Macchietto M."/>
            <person name="Kono T."/>
            <person name="Duquette J."/>
            <person name="Shao M."/>
        </authorList>
    </citation>
    <scope>NUCLEOTIDE SEQUENCE</scope>
    <source>
        <tissue evidence="8">Fresh leaf tissue</tissue>
    </source>
</reference>
<feature type="region of interest" description="Disordered" evidence="6">
    <location>
        <begin position="172"/>
        <end position="192"/>
    </location>
</feature>
<keyword evidence="5" id="KW-0539">Nucleus</keyword>
<keyword evidence="3" id="KW-0238">DNA-binding</keyword>
<dbReference type="Proteomes" id="UP000729402">
    <property type="component" value="Unassembled WGS sequence"/>
</dbReference>
<feature type="compositionally biased region" description="Pro residues" evidence="6">
    <location>
        <begin position="180"/>
        <end position="192"/>
    </location>
</feature>
<evidence type="ECO:0000313" key="9">
    <source>
        <dbReference type="Proteomes" id="UP000729402"/>
    </source>
</evidence>
<reference evidence="8" key="1">
    <citation type="journal article" date="2021" name="bioRxiv">
        <title>Whole Genome Assembly and Annotation of Northern Wild Rice, Zizania palustris L., Supports a Whole Genome Duplication in the Zizania Genus.</title>
        <authorList>
            <person name="Haas M."/>
            <person name="Kono T."/>
            <person name="Macchietto M."/>
            <person name="Millas R."/>
            <person name="McGilp L."/>
            <person name="Shao M."/>
            <person name="Duquette J."/>
            <person name="Hirsch C.N."/>
            <person name="Kimball J."/>
        </authorList>
    </citation>
    <scope>NUCLEOTIDE SEQUENCE</scope>
    <source>
        <tissue evidence="8">Fresh leaf tissue</tissue>
    </source>
</reference>
<evidence type="ECO:0000259" key="7">
    <source>
        <dbReference type="PROSITE" id="PS50066"/>
    </source>
</evidence>
<dbReference type="PANTHER" id="PTHR11945:SF776">
    <property type="entry name" value="AGAMOUS-LIKE 50-RELATED"/>
    <property type="match status" value="1"/>
</dbReference>
<sequence>MVRPRGRQSMGRQRIAIRRIEAKDRRQVTFSKRRAGLFKKASELSMLTGASVAVVVFSEAGHAFGFGDPSVDAVLRCYAPVPGDAAAPVPPLRGAGFGEGDDDLEALRRAAEETKAQVAAEQSRMCEVAEKIVVAKAGRQFWWEADVEALGEAELPEFARALEKLRANVHRHANALLSAQPPPPPPQQQQQQ</sequence>
<dbReference type="Pfam" id="PF00319">
    <property type="entry name" value="SRF-TF"/>
    <property type="match status" value="1"/>
</dbReference>
<feature type="domain" description="MADS-box" evidence="7">
    <location>
        <begin position="10"/>
        <end position="70"/>
    </location>
</feature>
<evidence type="ECO:0000256" key="4">
    <source>
        <dbReference type="ARBA" id="ARBA00023163"/>
    </source>
</evidence>
<dbReference type="SMART" id="SM00432">
    <property type="entry name" value="MADS"/>
    <property type="match status" value="1"/>
</dbReference>
<evidence type="ECO:0000256" key="3">
    <source>
        <dbReference type="ARBA" id="ARBA00023125"/>
    </source>
</evidence>
<comment type="subcellular location">
    <subcellularLocation>
        <location evidence="1">Nucleus</location>
    </subcellularLocation>
</comment>
<dbReference type="AlphaFoldDB" id="A0A8J5SGL1"/>
<dbReference type="PANTHER" id="PTHR11945">
    <property type="entry name" value="MADS BOX PROTEIN"/>
    <property type="match status" value="1"/>
</dbReference>
<dbReference type="GO" id="GO:0000978">
    <property type="term" value="F:RNA polymerase II cis-regulatory region sequence-specific DNA binding"/>
    <property type="evidence" value="ECO:0007669"/>
    <property type="project" value="TreeGrafter"/>
</dbReference>
<dbReference type="FunFam" id="3.40.1810.10:FF:000006">
    <property type="entry name" value="Agamous-like MADS-box protein AGL62"/>
    <property type="match status" value="1"/>
</dbReference>
<gene>
    <name evidence="8" type="ORF">GUJ93_ZPchr0006g44796</name>
</gene>
<dbReference type="EMBL" id="JAAALK010000283">
    <property type="protein sequence ID" value="KAG8075671.1"/>
    <property type="molecule type" value="Genomic_DNA"/>
</dbReference>
<name>A0A8J5SGL1_ZIZPA</name>
<evidence type="ECO:0000256" key="1">
    <source>
        <dbReference type="ARBA" id="ARBA00004123"/>
    </source>
</evidence>
<dbReference type="OrthoDB" id="1166350at2759"/>
<keyword evidence="9" id="KW-1185">Reference proteome</keyword>
<evidence type="ECO:0000256" key="5">
    <source>
        <dbReference type="ARBA" id="ARBA00023242"/>
    </source>
</evidence>
<accession>A0A8J5SGL1</accession>
<comment type="caution">
    <text evidence="8">The sequence shown here is derived from an EMBL/GenBank/DDBJ whole genome shotgun (WGS) entry which is preliminary data.</text>
</comment>
<protein>
    <recommendedName>
        <fullName evidence="7">MADS-box domain-containing protein</fullName>
    </recommendedName>
</protein>
<keyword evidence="4" id="KW-0804">Transcription</keyword>
<proteinExistence type="predicted"/>
<keyword evidence="2" id="KW-0805">Transcription regulation</keyword>
<organism evidence="8 9">
    <name type="scientific">Zizania palustris</name>
    <name type="common">Northern wild rice</name>
    <dbReference type="NCBI Taxonomy" id="103762"/>
    <lineage>
        <taxon>Eukaryota</taxon>
        <taxon>Viridiplantae</taxon>
        <taxon>Streptophyta</taxon>
        <taxon>Embryophyta</taxon>
        <taxon>Tracheophyta</taxon>
        <taxon>Spermatophyta</taxon>
        <taxon>Magnoliopsida</taxon>
        <taxon>Liliopsida</taxon>
        <taxon>Poales</taxon>
        <taxon>Poaceae</taxon>
        <taxon>BOP clade</taxon>
        <taxon>Oryzoideae</taxon>
        <taxon>Oryzeae</taxon>
        <taxon>Zizaniinae</taxon>
        <taxon>Zizania</taxon>
    </lineage>
</organism>
<dbReference type="PROSITE" id="PS50066">
    <property type="entry name" value="MADS_BOX_2"/>
    <property type="match status" value="1"/>
</dbReference>